<dbReference type="InterPro" id="IPR029044">
    <property type="entry name" value="Nucleotide-diphossugar_trans"/>
</dbReference>
<evidence type="ECO:0000313" key="4">
    <source>
        <dbReference type="Proteomes" id="UP000612808"/>
    </source>
</evidence>
<dbReference type="RefSeq" id="WP_203656575.1">
    <property type="nucleotide sequence ID" value="NZ_BAAAZM010000004.1"/>
</dbReference>
<proteinExistence type="inferred from homology"/>
<feature type="domain" description="Glycosyltransferase 2-like" evidence="2">
    <location>
        <begin position="5"/>
        <end position="119"/>
    </location>
</feature>
<dbReference type="GO" id="GO:0016740">
    <property type="term" value="F:transferase activity"/>
    <property type="evidence" value="ECO:0007669"/>
    <property type="project" value="UniProtKB-KW"/>
</dbReference>
<evidence type="ECO:0000256" key="1">
    <source>
        <dbReference type="ARBA" id="ARBA00006739"/>
    </source>
</evidence>
<name>A0A8J3IY59_9ACTN</name>
<keyword evidence="4" id="KW-1185">Reference proteome</keyword>
<organism evidence="3 4">
    <name type="scientific">Actinocatenispora rupis</name>
    <dbReference type="NCBI Taxonomy" id="519421"/>
    <lineage>
        <taxon>Bacteria</taxon>
        <taxon>Bacillati</taxon>
        <taxon>Actinomycetota</taxon>
        <taxon>Actinomycetes</taxon>
        <taxon>Micromonosporales</taxon>
        <taxon>Micromonosporaceae</taxon>
        <taxon>Actinocatenispora</taxon>
    </lineage>
</organism>
<dbReference type="PANTHER" id="PTHR48090:SF7">
    <property type="entry name" value="RFBJ PROTEIN"/>
    <property type="match status" value="1"/>
</dbReference>
<comment type="caution">
    <text evidence="3">The sequence shown here is derived from an EMBL/GenBank/DDBJ whole genome shotgun (WGS) entry which is preliminary data.</text>
</comment>
<comment type="similarity">
    <text evidence="1">Belongs to the glycosyltransferase 2 family.</text>
</comment>
<accession>A0A8J3IY59</accession>
<dbReference type="EMBL" id="BOMB01000010">
    <property type="protein sequence ID" value="GID10935.1"/>
    <property type="molecule type" value="Genomic_DNA"/>
</dbReference>
<evidence type="ECO:0000313" key="3">
    <source>
        <dbReference type="EMBL" id="GID10935.1"/>
    </source>
</evidence>
<dbReference type="AlphaFoldDB" id="A0A8J3IY59"/>
<dbReference type="PANTHER" id="PTHR48090">
    <property type="entry name" value="UNDECAPRENYL-PHOSPHATE 4-DEOXY-4-FORMAMIDO-L-ARABINOSE TRANSFERASE-RELATED"/>
    <property type="match status" value="1"/>
</dbReference>
<reference evidence="3" key="1">
    <citation type="submission" date="2021-01" db="EMBL/GenBank/DDBJ databases">
        <title>Whole genome shotgun sequence of Actinocatenispora rupis NBRC 107355.</title>
        <authorList>
            <person name="Komaki H."/>
            <person name="Tamura T."/>
        </authorList>
    </citation>
    <scope>NUCLEOTIDE SEQUENCE</scope>
    <source>
        <strain evidence="3">NBRC 107355</strain>
    </source>
</reference>
<dbReference type="CDD" id="cd04179">
    <property type="entry name" value="DPM_DPG-synthase_like"/>
    <property type="match status" value="1"/>
</dbReference>
<keyword evidence="3" id="KW-0808">Transferase</keyword>
<dbReference type="SUPFAM" id="SSF53448">
    <property type="entry name" value="Nucleotide-diphospho-sugar transferases"/>
    <property type="match status" value="1"/>
</dbReference>
<dbReference type="Gene3D" id="3.90.550.10">
    <property type="entry name" value="Spore Coat Polysaccharide Biosynthesis Protein SpsA, Chain A"/>
    <property type="match status" value="1"/>
</dbReference>
<dbReference type="InterPro" id="IPR050256">
    <property type="entry name" value="Glycosyltransferase_2"/>
</dbReference>
<dbReference type="Proteomes" id="UP000612808">
    <property type="component" value="Unassembled WGS sequence"/>
</dbReference>
<dbReference type="InterPro" id="IPR001173">
    <property type="entry name" value="Glyco_trans_2-like"/>
</dbReference>
<dbReference type="Pfam" id="PF00535">
    <property type="entry name" value="Glycos_transf_2"/>
    <property type="match status" value="1"/>
</dbReference>
<evidence type="ECO:0000259" key="2">
    <source>
        <dbReference type="Pfam" id="PF00535"/>
    </source>
</evidence>
<gene>
    <name evidence="3" type="ORF">Aru02nite_18240</name>
</gene>
<sequence length="221" mass="23543">MTDVILPCLDEAAALPWVLSRIPPGYRAIVADNGSTDGSADVARAYGATVVDVPQRGFGAAAHAGLRAASADIVCFADADGSLDPAELDRVADPVRTGAADLVLGRRRRTVRGAWPVHARCANAFLAAVLRRRSGVPLHDLGPMRAARRTALLGLDLTDRRFGYPLEMVLRAASAGWRVHEVDVRYGPRAAGTRSKVTGTVRGTARAVRDMGRVLRTETVQ</sequence>
<protein>
    <submittedName>
        <fullName evidence="3">Glycosyl transferase</fullName>
    </submittedName>
</protein>